<keyword evidence="4" id="KW-1185">Reference proteome</keyword>
<evidence type="ECO:0000256" key="1">
    <source>
        <dbReference type="SAM" id="SignalP"/>
    </source>
</evidence>
<dbReference type="Proteomes" id="UP000509597">
    <property type="component" value="Chromosome"/>
</dbReference>
<keyword evidence="1" id="KW-0732">Signal</keyword>
<protein>
    <submittedName>
        <fullName evidence="3">DUF4124 domain-containing protein</fullName>
    </submittedName>
</protein>
<dbReference type="Gene3D" id="3.40.30.10">
    <property type="entry name" value="Glutaredoxin"/>
    <property type="match status" value="1"/>
</dbReference>
<evidence type="ECO:0000259" key="2">
    <source>
        <dbReference type="Pfam" id="PF13511"/>
    </source>
</evidence>
<dbReference type="EMBL" id="CP058627">
    <property type="protein sequence ID" value="QLG88443.1"/>
    <property type="molecule type" value="Genomic_DNA"/>
</dbReference>
<evidence type="ECO:0000313" key="4">
    <source>
        <dbReference type="Proteomes" id="UP000509597"/>
    </source>
</evidence>
<feature type="chain" id="PRO_5028840848" evidence="1">
    <location>
        <begin position="22"/>
        <end position="160"/>
    </location>
</feature>
<dbReference type="AlphaFoldDB" id="A0A7H9BI96"/>
<organism evidence="3 4">
    <name type="scientific">Chitinibacter bivalviorum</name>
    <dbReference type="NCBI Taxonomy" id="2739434"/>
    <lineage>
        <taxon>Bacteria</taxon>
        <taxon>Pseudomonadati</taxon>
        <taxon>Pseudomonadota</taxon>
        <taxon>Betaproteobacteria</taxon>
        <taxon>Neisseriales</taxon>
        <taxon>Chitinibacteraceae</taxon>
        <taxon>Chitinibacter</taxon>
    </lineage>
</organism>
<dbReference type="InterPro" id="IPR036249">
    <property type="entry name" value="Thioredoxin-like_sf"/>
</dbReference>
<accession>A0A7H9BI96</accession>
<sequence>MQVNKLILSLVIFLLSNQVLAGKVYQWRDADGRVFYSDQPPPVMGVKERSIKPNVLGNASKAQQTASQVKESPTIVLWVSAQCEPMCSNAIAILDQRNVPYEVRNADPKNEKSMLALFNDAGTMQVTPPILIIGKEVYKDWNSAVWQGALTKAGYPLGKK</sequence>
<dbReference type="Pfam" id="PF13511">
    <property type="entry name" value="DUF4124"/>
    <property type="match status" value="1"/>
</dbReference>
<feature type="signal peptide" evidence="1">
    <location>
        <begin position="1"/>
        <end position="21"/>
    </location>
</feature>
<evidence type="ECO:0000313" key="3">
    <source>
        <dbReference type="EMBL" id="QLG88443.1"/>
    </source>
</evidence>
<feature type="domain" description="DUF4124" evidence="2">
    <location>
        <begin position="13"/>
        <end position="62"/>
    </location>
</feature>
<dbReference type="KEGG" id="chiz:HQ393_09390"/>
<gene>
    <name evidence="3" type="ORF">HQ393_09390</name>
</gene>
<dbReference type="InterPro" id="IPR025392">
    <property type="entry name" value="DUF4124"/>
</dbReference>
<reference evidence="3 4" key="1">
    <citation type="submission" date="2020-07" db="EMBL/GenBank/DDBJ databases">
        <title>Complete genome sequence of Chitinibacter sp. 2T18.</title>
        <authorList>
            <person name="Bae J.-W."/>
            <person name="Choi J.-W."/>
        </authorList>
    </citation>
    <scope>NUCLEOTIDE SEQUENCE [LARGE SCALE GENOMIC DNA]</scope>
    <source>
        <strain evidence="3 4">2T18</strain>
    </source>
</reference>
<proteinExistence type="predicted"/>
<dbReference type="RefSeq" id="WP_179354958.1">
    <property type="nucleotide sequence ID" value="NZ_CP058627.1"/>
</dbReference>
<name>A0A7H9BI96_9NEIS</name>
<dbReference type="SUPFAM" id="SSF52833">
    <property type="entry name" value="Thioredoxin-like"/>
    <property type="match status" value="1"/>
</dbReference>